<evidence type="ECO:0000256" key="12">
    <source>
        <dbReference type="ARBA" id="ARBA00022842"/>
    </source>
</evidence>
<dbReference type="CDD" id="cd00371">
    <property type="entry name" value="HMA"/>
    <property type="match status" value="1"/>
</dbReference>
<organism evidence="23 24">
    <name type="scientific">Halopolyspora algeriensis</name>
    <dbReference type="NCBI Taxonomy" id="1500506"/>
    <lineage>
        <taxon>Bacteria</taxon>
        <taxon>Bacillati</taxon>
        <taxon>Actinomycetota</taxon>
        <taxon>Actinomycetes</taxon>
        <taxon>Actinomycetes incertae sedis</taxon>
        <taxon>Halopolyspora</taxon>
    </lineage>
</organism>
<dbReference type="SUPFAM" id="SSF81653">
    <property type="entry name" value="Calcium ATPase, transduction domain A"/>
    <property type="match status" value="1"/>
</dbReference>
<feature type="transmembrane region" description="Helical" evidence="21">
    <location>
        <begin position="395"/>
        <end position="417"/>
    </location>
</feature>
<dbReference type="InterPro" id="IPR006121">
    <property type="entry name" value="HMA_dom"/>
</dbReference>
<evidence type="ECO:0000256" key="7">
    <source>
        <dbReference type="ARBA" id="ARBA00022692"/>
    </source>
</evidence>
<dbReference type="OrthoDB" id="7059309at2"/>
<dbReference type="InterPro" id="IPR017969">
    <property type="entry name" value="Heavy-metal-associated_CS"/>
</dbReference>
<evidence type="ECO:0000256" key="15">
    <source>
        <dbReference type="ARBA" id="ARBA00023008"/>
    </source>
</evidence>
<keyword evidence="12" id="KW-0460">Magnesium</keyword>
<keyword evidence="24" id="KW-1185">Reference proteome</keyword>
<dbReference type="NCBIfam" id="TIGR01525">
    <property type="entry name" value="ATPase-IB_hvy"/>
    <property type="match status" value="1"/>
</dbReference>
<feature type="transmembrane region" description="Helical" evidence="21">
    <location>
        <begin position="130"/>
        <end position="149"/>
    </location>
</feature>
<keyword evidence="9 21" id="KW-0547">Nucleotide-binding</keyword>
<dbReference type="InterPro" id="IPR044492">
    <property type="entry name" value="P_typ_ATPase_HD_dom"/>
</dbReference>
<dbReference type="InterPro" id="IPR001757">
    <property type="entry name" value="P_typ_ATPase"/>
</dbReference>
<comment type="similarity">
    <text evidence="2 21">Belongs to the cation transport ATPase (P-type) (TC 3.A.3) family. Type IB subfamily.</text>
</comment>
<dbReference type="Gene3D" id="3.30.70.100">
    <property type="match status" value="1"/>
</dbReference>
<dbReference type="NCBIfam" id="TIGR01494">
    <property type="entry name" value="ATPase_P-type"/>
    <property type="match status" value="1"/>
</dbReference>
<comment type="catalytic activity">
    <reaction evidence="18">
        <text>Cu(+)(in) + ATP + H2O = Cu(+)(out) + ADP + phosphate + H(+)</text>
        <dbReference type="Rhea" id="RHEA:25792"/>
        <dbReference type="ChEBI" id="CHEBI:15377"/>
        <dbReference type="ChEBI" id="CHEBI:15378"/>
        <dbReference type="ChEBI" id="CHEBI:30616"/>
        <dbReference type="ChEBI" id="CHEBI:43474"/>
        <dbReference type="ChEBI" id="CHEBI:49552"/>
        <dbReference type="ChEBI" id="CHEBI:456216"/>
        <dbReference type="EC" id="7.2.2.8"/>
    </reaction>
</comment>
<comment type="caution">
    <text evidence="23">The sequence shown here is derived from an EMBL/GenBank/DDBJ whole genome shotgun (WGS) entry which is preliminary data.</text>
</comment>
<evidence type="ECO:0000256" key="5">
    <source>
        <dbReference type="ARBA" id="ARBA00022475"/>
    </source>
</evidence>
<keyword evidence="17 21" id="KW-0472">Membrane</keyword>
<dbReference type="GO" id="GO:0055070">
    <property type="term" value="P:copper ion homeostasis"/>
    <property type="evidence" value="ECO:0007669"/>
    <property type="project" value="TreeGrafter"/>
</dbReference>
<evidence type="ECO:0000256" key="8">
    <source>
        <dbReference type="ARBA" id="ARBA00022723"/>
    </source>
</evidence>
<dbReference type="Gene3D" id="2.70.150.10">
    <property type="entry name" value="Calcium-transporting ATPase, cytoplasmic transduction domain A"/>
    <property type="match status" value="1"/>
</dbReference>
<evidence type="ECO:0000256" key="10">
    <source>
        <dbReference type="ARBA" id="ARBA00022796"/>
    </source>
</evidence>
<dbReference type="SFLD" id="SFLDS00003">
    <property type="entry name" value="Haloacid_Dehalogenase"/>
    <property type="match status" value="1"/>
</dbReference>
<dbReference type="EMBL" id="QPJC01000006">
    <property type="protein sequence ID" value="RCW43631.1"/>
    <property type="molecule type" value="Genomic_DNA"/>
</dbReference>
<comment type="catalytic activity">
    <reaction evidence="19">
        <text>ATP + H2O = ADP + phosphate + H(+)</text>
        <dbReference type="Rhea" id="RHEA:13065"/>
        <dbReference type="ChEBI" id="CHEBI:15377"/>
        <dbReference type="ChEBI" id="CHEBI:15378"/>
        <dbReference type="ChEBI" id="CHEBI:30616"/>
        <dbReference type="ChEBI" id="CHEBI:43474"/>
        <dbReference type="ChEBI" id="CHEBI:456216"/>
    </reaction>
</comment>
<name>A0A368VPH5_9ACTN</name>
<dbReference type="InterPro" id="IPR008250">
    <property type="entry name" value="ATPase_P-typ_transduc_dom_A_sf"/>
</dbReference>
<dbReference type="GO" id="GO:0016887">
    <property type="term" value="F:ATP hydrolysis activity"/>
    <property type="evidence" value="ECO:0007669"/>
    <property type="project" value="InterPro"/>
</dbReference>
<dbReference type="SUPFAM" id="SSF56784">
    <property type="entry name" value="HAD-like"/>
    <property type="match status" value="1"/>
</dbReference>
<dbReference type="SFLD" id="SFLDG00002">
    <property type="entry name" value="C1.7:_P-type_atpase_like"/>
    <property type="match status" value="1"/>
</dbReference>
<dbReference type="NCBIfam" id="TIGR01511">
    <property type="entry name" value="ATPase-IB1_Cu"/>
    <property type="match status" value="1"/>
</dbReference>
<dbReference type="PANTHER" id="PTHR43520:SF8">
    <property type="entry name" value="P-TYPE CU(+) TRANSPORTER"/>
    <property type="match status" value="1"/>
</dbReference>
<dbReference type="Pfam" id="PF00702">
    <property type="entry name" value="Hydrolase"/>
    <property type="match status" value="1"/>
</dbReference>
<keyword evidence="10" id="KW-0187">Copper transport</keyword>
<evidence type="ECO:0000256" key="19">
    <source>
        <dbReference type="ARBA" id="ARBA00049360"/>
    </source>
</evidence>
<evidence type="ECO:0000256" key="13">
    <source>
        <dbReference type="ARBA" id="ARBA00022967"/>
    </source>
</evidence>
<dbReference type="PRINTS" id="PR00119">
    <property type="entry name" value="CATATPASE"/>
</dbReference>
<dbReference type="GO" id="GO:0043682">
    <property type="term" value="F:P-type divalent copper transporter activity"/>
    <property type="evidence" value="ECO:0007669"/>
    <property type="project" value="TreeGrafter"/>
</dbReference>
<dbReference type="PROSITE" id="PS01047">
    <property type="entry name" value="HMA_1"/>
    <property type="match status" value="1"/>
</dbReference>
<protein>
    <recommendedName>
        <fullName evidence="20">Cation-transporting P-type ATPase B</fullName>
        <ecNumber evidence="3">7.2.2.8</ecNumber>
    </recommendedName>
</protein>
<keyword evidence="14 21" id="KW-1133">Transmembrane helix</keyword>
<evidence type="ECO:0000256" key="14">
    <source>
        <dbReference type="ARBA" id="ARBA00022989"/>
    </source>
</evidence>
<dbReference type="PANTHER" id="PTHR43520">
    <property type="entry name" value="ATP7, ISOFORM B"/>
    <property type="match status" value="1"/>
</dbReference>
<feature type="transmembrane region" description="Helical" evidence="21">
    <location>
        <begin position="206"/>
        <end position="226"/>
    </location>
</feature>
<dbReference type="GO" id="GO:0005524">
    <property type="term" value="F:ATP binding"/>
    <property type="evidence" value="ECO:0007669"/>
    <property type="project" value="UniProtKB-UniRule"/>
</dbReference>
<dbReference type="Pfam" id="PF00122">
    <property type="entry name" value="E1-E2_ATPase"/>
    <property type="match status" value="1"/>
</dbReference>
<keyword evidence="8 21" id="KW-0479">Metal-binding</keyword>
<dbReference type="GO" id="GO:0005507">
    <property type="term" value="F:copper ion binding"/>
    <property type="evidence" value="ECO:0007669"/>
    <property type="project" value="TreeGrafter"/>
</dbReference>
<dbReference type="InterPro" id="IPR036163">
    <property type="entry name" value="HMA_dom_sf"/>
</dbReference>
<dbReference type="Pfam" id="PF00403">
    <property type="entry name" value="HMA"/>
    <property type="match status" value="1"/>
</dbReference>
<dbReference type="Gene3D" id="3.40.1110.10">
    <property type="entry name" value="Calcium-transporting ATPase, cytoplasmic domain N"/>
    <property type="match status" value="1"/>
</dbReference>
<dbReference type="InterPro" id="IPR023299">
    <property type="entry name" value="ATPase_P-typ_cyto_dom_N"/>
</dbReference>
<evidence type="ECO:0000259" key="22">
    <source>
        <dbReference type="PROSITE" id="PS50846"/>
    </source>
</evidence>
<dbReference type="EC" id="7.2.2.8" evidence="3"/>
<dbReference type="GO" id="GO:0005886">
    <property type="term" value="C:plasma membrane"/>
    <property type="evidence" value="ECO:0007669"/>
    <property type="project" value="UniProtKB-SubCell"/>
</dbReference>
<evidence type="ECO:0000256" key="21">
    <source>
        <dbReference type="RuleBase" id="RU362081"/>
    </source>
</evidence>
<evidence type="ECO:0000256" key="3">
    <source>
        <dbReference type="ARBA" id="ARBA00012517"/>
    </source>
</evidence>
<dbReference type="FunFam" id="2.70.150.10:FF:000002">
    <property type="entry name" value="Copper-transporting ATPase 1, putative"/>
    <property type="match status" value="1"/>
</dbReference>
<dbReference type="Proteomes" id="UP000253495">
    <property type="component" value="Unassembled WGS sequence"/>
</dbReference>
<dbReference type="AlphaFoldDB" id="A0A368VPH5"/>
<dbReference type="InterPro" id="IPR059000">
    <property type="entry name" value="ATPase_P-type_domA"/>
</dbReference>
<evidence type="ECO:0000256" key="1">
    <source>
        <dbReference type="ARBA" id="ARBA00004651"/>
    </source>
</evidence>
<dbReference type="SFLD" id="SFLDF00027">
    <property type="entry name" value="p-type_atpase"/>
    <property type="match status" value="1"/>
</dbReference>
<dbReference type="PROSITE" id="PS00154">
    <property type="entry name" value="ATPASE_E1_E2"/>
    <property type="match status" value="1"/>
</dbReference>
<dbReference type="FunFam" id="3.40.50.1000:FF:000144">
    <property type="entry name" value="copper-transporting ATPase 1 isoform X2"/>
    <property type="match status" value="1"/>
</dbReference>
<keyword evidence="13" id="KW-1278">Translocase</keyword>
<feature type="transmembrane region" description="Helical" evidence="21">
    <location>
        <begin position="361"/>
        <end position="383"/>
    </location>
</feature>
<keyword evidence="6" id="KW-0597">Phosphoprotein</keyword>
<evidence type="ECO:0000256" key="4">
    <source>
        <dbReference type="ARBA" id="ARBA00022448"/>
    </source>
</evidence>
<sequence length="769" mass="79352">MSATSSLTGESATGRDVELAVSGMTCAACAARVERKLNKLDGVRANVNYATARASVTVSAPAGDDVLTDTVEKAGYHAEVLRPAAAGGTAEHSDDRTRDLWRRLVVAVLLFVPLADLAILFTVMPAARFAGWQWLLVALALPVAGWAAWPFHRAAFVNARHGSSSMDTLVSIGIVAASAWSLYAMFTRTGTTSDASGLWLLVNAEGVAYLEVAAGVTTFVLAGRYFEARAQRKAGSALRALAELSASSATVLLEDGSQRDIAIEDLQVGQRFVTRPGGTIATDGRVVEGRAAVDGSSMTGESVPTEVAPGEEVIGGTVVSNGRLVVEATRVGRDTQLAAMVRLVEEAQTGKAAVQRLADRISAYFVPAVLVLATLTFGGWLLAGGSVERSFTVALSVLIIACPCALGLATPTALMAASGRGAQLGIFLKGYQALESTRAIDTVVFDKTGTVTSGRMSLVDVSCTEGVDRAGVLRLAGALEEASEHAVAAAISAAARAELDELPQVERFVSEPGLGAGGVVDGHDVLAGRAKLFTERGLAIPPELDRQREQWEQQGRTTVLIGCDDRVLAVLALADLVKPSAERAVRQLHRLGLRTVLLTGDNEATADAVAGEVGIGEAIAGVLPGEKVDVVHELQSAGRTVAVVGDGVNDAPALAAADLGLAVVAGTDVAIKAADLILVREDLTVVPDAIKLARGALRTIRGNLMWAFGYNIAAIPLAMLGLLNPLIAGGAMALSSGFVVSNSLRLRRFPAGAAPTGAASASAAPAEAT</sequence>
<dbReference type="PROSITE" id="PS50846">
    <property type="entry name" value="HMA_2"/>
    <property type="match status" value="1"/>
</dbReference>
<comment type="subcellular location">
    <subcellularLocation>
        <location evidence="1">Cell membrane</location>
        <topology evidence="1">Multi-pass membrane protein</topology>
    </subcellularLocation>
</comment>
<keyword evidence="7 21" id="KW-0812">Transmembrane</keyword>
<dbReference type="InterPro" id="IPR023298">
    <property type="entry name" value="ATPase_P-typ_TM_dom_sf"/>
</dbReference>
<evidence type="ECO:0000256" key="18">
    <source>
        <dbReference type="ARBA" id="ARBA00049289"/>
    </source>
</evidence>
<feature type="transmembrane region" description="Helical" evidence="21">
    <location>
        <begin position="104"/>
        <end position="124"/>
    </location>
</feature>
<evidence type="ECO:0000256" key="6">
    <source>
        <dbReference type="ARBA" id="ARBA00022553"/>
    </source>
</evidence>
<accession>A0A368VPH5</accession>
<dbReference type="CDD" id="cd02094">
    <property type="entry name" value="P-type_ATPase_Cu-like"/>
    <property type="match status" value="1"/>
</dbReference>
<dbReference type="RefSeq" id="WP_114453207.1">
    <property type="nucleotide sequence ID" value="NZ_QPJC01000006.1"/>
</dbReference>
<dbReference type="Gene3D" id="3.40.50.1000">
    <property type="entry name" value="HAD superfamily/HAD-like"/>
    <property type="match status" value="1"/>
</dbReference>
<dbReference type="GO" id="GO:0140581">
    <property type="term" value="F:P-type monovalent copper transporter activity"/>
    <property type="evidence" value="ECO:0007669"/>
    <property type="project" value="UniProtKB-EC"/>
</dbReference>
<evidence type="ECO:0000256" key="2">
    <source>
        <dbReference type="ARBA" id="ARBA00006024"/>
    </source>
</evidence>
<proteinExistence type="inferred from homology"/>
<keyword evidence="15" id="KW-0186">Copper</keyword>
<feature type="transmembrane region" description="Helical" evidence="21">
    <location>
        <begin position="704"/>
        <end position="720"/>
    </location>
</feature>
<keyword evidence="11 21" id="KW-0067">ATP-binding</keyword>
<evidence type="ECO:0000256" key="17">
    <source>
        <dbReference type="ARBA" id="ARBA00023136"/>
    </source>
</evidence>
<evidence type="ECO:0000313" key="23">
    <source>
        <dbReference type="EMBL" id="RCW43631.1"/>
    </source>
</evidence>
<dbReference type="InterPro" id="IPR027256">
    <property type="entry name" value="P-typ_ATPase_IB"/>
</dbReference>
<keyword evidence="16" id="KW-0406">Ion transport</keyword>
<evidence type="ECO:0000256" key="16">
    <source>
        <dbReference type="ARBA" id="ARBA00023065"/>
    </source>
</evidence>
<keyword evidence="5 21" id="KW-1003">Cell membrane</keyword>
<evidence type="ECO:0000256" key="20">
    <source>
        <dbReference type="ARBA" id="ARBA00074171"/>
    </source>
</evidence>
<reference evidence="23 24" key="1">
    <citation type="submission" date="2018-07" db="EMBL/GenBank/DDBJ databases">
        <title>Genomic Encyclopedia of Type Strains, Phase III (KMG-III): the genomes of soil and plant-associated and newly described type strains.</title>
        <authorList>
            <person name="Whitman W."/>
        </authorList>
    </citation>
    <scope>NUCLEOTIDE SEQUENCE [LARGE SCALE GENOMIC DNA]</scope>
    <source>
        <strain evidence="23 24">CECT 8575</strain>
    </source>
</reference>
<dbReference type="SUPFAM" id="SSF81665">
    <property type="entry name" value="Calcium ATPase, transmembrane domain M"/>
    <property type="match status" value="1"/>
</dbReference>
<feature type="transmembrane region" description="Helical" evidence="21">
    <location>
        <begin position="169"/>
        <end position="186"/>
    </location>
</feature>
<keyword evidence="4" id="KW-0813">Transport</keyword>
<dbReference type="InterPro" id="IPR000579">
    <property type="entry name" value="Cation-trans_P-type_ATPase_A/B"/>
</dbReference>
<evidence type="ECO:0000256" key="9">
    <source>
        <dbReference type="ARBA" id="ARBA00022741"/>
    </source>
</evidence>
<dbReference type="InterPro" id="IPR023214">
    <property type="entry name" value="HAD_sf"/>
</dbReference>
<evidence type="ECO:0000256" key="11">
    <source>
        <dbReference type="ARBA" id="ARBA00022840"/>
    </source>
</evidence>
<dbReference type="InterPro" id="IPR036412">
    <property type="entry name" value="HAD-like_sf"/>
</dbReference>
<feature type="domain" description="HMA" evidence="22">
    <location>
        <begin position="15"/>
        <end position="79"/>
    </location>
</feature>
<dbReference type="SUPFAM" id="SSF55008">
    <property type="entry name" value="HMA, heavy metal-associated domain"/>
    <property type="match status" value="1"/>
</dbReference>
<dbReference type="FunFam" id="3.30.70.100:FF:000005">
    <property type="entry name" value="Copper-exporting P-type ATPase A"/>
    <property type="match status" value="1"/>
</dbReference>
<dbReference type="PRINTS" id="PR00940">
    <property type="entry name" value="CATPATPASEA"/>
</dbReference>
<dbReference type="InterPro" id="IPR018303">
    <property type="entry name" value="ATPase_P-typ_P_site"/>
</dbReference>
<evidence type="ECO:0000313" key="24">
    <source>
        <dbReference type="Proteomes" id="UP000253495"/>
    </source>
</evidence>
<gene>
    <name evidence="23" type="ORF">DFQ14_106109</name>
</gene>